<keyword evidence="8" id="KW-1185">Reference proteome</keyword>
<feature type="transmembrane region" description="Helical" evidence="6">
    <location>
        <begin position="277"/>
        <end position="296"/>
    </location>
</feature>
<organism evidence="7 8">
    <name type="scientific">Ponticaulis profundi</name>
    <dbReference type="NCBI Taxonomy" id="2665222"/>
    <lineage>
        <taxon>Bacteria</taxon>
        <taxon>Pseudomonadati</taxon>
        <taxon>Pseudomonadota</taxon>
        <taxon>Alphaproteobacteria</taxon>
        <taxon>Hyphomonadales</taxon>
        <taxon>Hyphomonadaceae</taxon>
        <taxon>Ponticaulis</taxon>
    </lineage>
</organism>
<protein>
    <submittedName>
        <fullName evidence="7">LptF/LptG family permease</fullName>
    </submittedName>
</protein>
<evidence type="ECO:0000256" key="3">
    <source>
        <dbReference type="ARBA" id="ARBA00022692"/>
    </source>
</evidence>
<sequence length="375" mass="40975">MNRIQRYLFSSVLQAVLTIVGGLSLLALLAQGLSQTDLIVDNHQSALTYLKVVALGSPQIIAILGPLALFVGTLNALNRIHRDSEIIVAHSAGMTRWQIVSPLLRLAVLVAVAHLCVNLFVQPAAQRELRETLSEARSDLATALIRPGAFTYPSEGLTIYARENAGGVMRGMLISDTRVPGQTVDYIAQTGLIVSVADQPAIRMINGQIQQLDANGQLSVLDFDDYVFELTDFLSEDSDLVLKASDRYLYELLYPDLGDFYQNRDKEKYLAEAHSRLSTPLMNLAMVMIAVLAVIGGDVNRRGYTRRITVAVVGALVLIVLTLTIQPAAGDDPSLNIVQYILPLGALFITAWIFLNGGRLMPRRQPRQLGPARSA</sequence>
<reference evidence="8" key="1">
    <citation type="journal article" date="2019" name="Int. J. Syst. Evol. Microbiol.">
        <title>The Global Catalogue of Microorganisms (GCM) 10K type strain sequencing project: providing services to taxonomists for standard genome sequencing and annotation.</title>
        <authorList>
            <consortium name="The Broad Institute Genomics Platform"/>
            <consortium name="The Broad Institute Genome Sequencing Center for Infectious Disease"/>
            <person name="Wu L."/>
            <person name="Ma J."/>
        </authorList>
    </citation>
    <scope>NUCLEOTIDE SEQUENCE [LARGE SCALE GENOMIC DNA]</scope>
    <source>
        <strain evidence="8">CGMCC-1.15741</strain>
    </source>
</reference>
<evidence type="ECO:0000256" key="5">
    <source>
        <dbReference type="ARBA" id="ARBA00023136"/>
    </source>
</evidence>
<dbReference type="PANTHER" id="PTHR33529:SF6">
    <property type="entry name" value="YJGP_YJGQ FAMILY PERMEASE"/>
    <property type="match status" value="1"/>
</dbReference>
<accession>A0ABW1SE97</accession>
<feature type="transmembrane region" description="Helical" evidence="6">
    <location>
        <begin position="337"/>
        <end position="355"/>
    </location>
</feature>
<comment type="subcellular location">
    <subcellularLocation>
        <location evidence="1">Cell membrane</location>
        <topology evidence="1">Multi-pass membrane protein</topology>
    </subcellularLocation>
</comment>
<keyword evidence="4 6" id="KW-1133">Transmembrane helix</keyword>
<evidence type="ECO:0000256" key="2">
    <source>
        <dbReference type="ARBA" id="ARBA00022475"/>
    </source>
</evidence>
<feature type="transmembrane region" description="Helical" evidence="6">
    <location>
        <begin position="103"/>
        <end position="121"/>
    </location>
</feature>
<name>A0ABW1SE97_9PROT</name>
<dbReference type="Pfam" id="PF03739">
    <property type="entry name" value="LptF_LptG"/>
    <property type="match status" value="1"/>
</dbReference>
<dbReference type="RefSeq" id="WP_377380876.1">
    <property type="nucleotide sequence ID" value="NZ_JBHSSW010000066.1"/>
</dbReference>
<gene>
    <name evidence="7" type="ORF">ACFQDM_16295</name>
</gene>
<evidence type="ECO:0000256" key="1">
    <source>
        <dbReference type="ARBA" id="ARBA00004651"/>
    </source>
</evidence>
<dbReference type="PANTHER" id="PTHR33529">
    <property type="entry name" value="SLR0882 PROTEIN-RELATED"/>
    <property type="match status" value="1"/>
</dbReference>
<evidence type="ECO:0000256" key="6">
    <source>
        <dbReference type="SAM" id="Phobius"/>
    </source>
</evidence>
<comment type="caution">
    <text evidence="7">The sequence shown here is derived from an EMBL/GenBank/DDBJ whole genome shotgun (WGS) entry which is preliminary data.</text>
</comment>
<evidence type="ECO:0000313" key="7">
    <source>
        <dbReference type="EMBL" id="MFC6199643.1"/>
    </source>
</evidence>
<evidence type="ECO:0000313" key="8">
    <source>
        <dbReference type="Proteomes" id="UP001596303"/>
    </source>
</evidence>
<keyword evidence="2" id="KW-1003">Cell membrane</keyword>
<feature type="transmembrane region" description="Helical" evidence="6">
    <location>
        <begin position="308"/>
        <end position="325"/>
    </location>
</feature>
<proteinExistence type="predicted"/>
<feature type="transmembrane region" description="Helical" evidence="6">
    <location>
        <begin position="49"/>
        <end position="72"/>
    </location>
</feature>
<dbReference type="EMBL" id="JBHSSW010000066">
    <property type="protein sequence ID" value="MFC6199643.1"/>
    <property type="molecule type" value="Genomic_DNA"/>
</dbReference>
<feature type="transmembrane region" description="Helical" evidence="6">
    <location>
        <begin position="7"/>
        <end position="29"/>
    </location>
</feature>
<keyword evidence="5 6" id="KW-0472">Membrane</keyword>
<dbReference type="InterPro" id="IPR005495">
    <property type="entry name" value="LptG/LptF_permease"/>
</dbReference>
<keyword evidence="3 6" id="KW-0812">Transmembrane</keyword>
<dbReference type="Proteomes" id="UP001596303">
    <property type="component" value="Unassembled WGS sequence"/>
</dbReference>
<evidence type="ECO:0000256" key="4">
    <source>
        <dbReference type="ARBA" id="ARBA00022989"/>
    </source>
</evidence>